<dbReference type="Proteomes" id="UP001209681">
    <property type="component" value="Unassembled WGS sequence"/>
</dbReference>
<keyword evidence="10" id="KW-1185">Reference proteome</keyword>
<dbReference type="SUPFAM" id="SSF50331">
    <property type="entry name" value="MOP-like"/>
    <property type="match status" value="1"/>
</dbReference>
<sequence length="364" mass="41356">MTQPVLQLKNVTKRFHDETAVENFSLDVHPGEFLTLLGPSGCGKTTILRLLAGFEQPTTGEVILAGRCVNEVPPNQRDVNTVFQSYALFPHMSVFDNVAFGLQLKKTPKKEIRQRVQEALSMVKLAEYAHRRVHQLSGGQQQRVAMARAIVNRPLVLLLDEPLSALDYQLRKTMQLELKRLQRHLGITFIFVTHDQEEALFMSDRVVVMNGGHIEQVGAPQEIYEEPVNMFVARFVGQINVFEGHILTARPEGGYICRLGKTDFPLNTRKSFQRNQPVRILLRPEDLKIERLSDGCIPPYLPGVVEELLYKGSTVDLVIRLDSGEQIFVTEFFNEDAEHIFYAGGEKVCVSWIEGWEVVFSHEE</sequence>
<accession>A0ABT3NCH5</accession>
<dbReference type="NCBIfam" id="NF006987">
    <property type="entry name" value="PRK09452.1"/>
    <property type="match status" value="1"/>
</dbReference>
<dbReference type="InterPro" id="IPR008995">
    <property type="entry name" value="Mo/tungstate-bd_C_term_dom"/>
</dbReference>
<dbReference type="InterPro" id="IPR005893">
    <property type="entry name" value="PotA-like"/>
</dbReference>
<organism evidence="9 10">
    <name type="scientific">Desulfobotulus pelophilus</name>
    <dbReference type="NCBI Taxonomy" id="2823377"/>
    <lineage>
        <taxon>Bacteria</taxon>
        <taxon>Pseudomonadati</taxon>
        <taxon>Thermodesulfobacteriota</taxon>
        <taxon>Desulfobacteria</taxon>
        <taxon>Desulfobacterales</taxon>
        <taxon>Desulfobacteraceae</taxon>
        <taxon>Desulfobotulus</taxon>
    </lineage>
</organism>
<comment type="subunit">
    <text evidence="7">The complex is composed of two ATP-binding proteins (PotA), two transmembrane proteins (PotB and PotC) and a solute-binding protein (PotD).</text>
</comment>
<dbReference type="InterPro" id="IPR017871">
    <property type="entry name" value="ABC_transporter-like_CS"/>
</dbReference>
<dbReference type="PANTHER" id="PTHR42781:SF4">
    <property type="entry name" value="SPERMIDINE_PUTRESCINE IMPORT ATP-BINDING PROTEIN POTA"/>
    <property type="match status" value="1"/>
</dbReference>
<keyword evidence="1 7" id="KW-0813">Transport</keyword>
<dbReference type="InterPro" id="IPR027417">
    <property type="entry name" value="P-loop_NTPase"/>
</dbReference>
<keyword evidence="5 7" id="KW-1278">Translocase</keyword>
<dbReference type="SMART" id="SM00382">
    <property type="entry name" value="AAA"/>
    <property type="match status" value="1"/>
</dbReference>
<dbReference type="InterPro" id="IPR003439">
    <property type="entry name" value="ABC_transporter-like_ATP-bd"/>
</dbReference>
<feature type="domain" description="ABC transporter" evidence="8">
    <location>
        <begin position="6"/>
        <end position="236"/>
    </location>
</feature>
<evidence type="ECO:0000256" key="7">
    <source>
        <dbReference type="RuleBase" id="RU364083"/>
    </source>
</evidence>
<keyword evidence="6 7" id="KW-0472">Membrane</keyword>
<comment type="function">
    <text evidence="7">Part of the ABC transporter complex PotABCD involved in spermidine/putrescine import. Responsible for energy coupling to the transport system.</text>
</comment>
<dbReference type="InterPro" id="IPR003593">
    <property type="entry name" value="AAA+_ATPase"/>
</dbReference>
<evidence type="ECO:0000256" key="6">
    <source>
        <dbReference type="ARBA" id="ARBA00023136"/>
    </source>
</evidence>
<dbReference type="PROSITE" id="PS00211">
    <property type="entry name" value="ABC_TRANSPORTER_1"/>
    <property type="match status" value="1"/>
</dbReference>
<dbReference type="InterPro" id="IPR017879">
    <property type="entry name" value="PotA_ATP-bd"/>
</dbReference>
<evidence type="ECO:0000256" key="5">
    <source>
        <dbReference type="ARBA" id="ARBA00022967"/>
    </source>
</evidence>
<dbReference type="Gene3D" id="3.40.50.300">
    <property type="entry name" value="P-loop containing nucleotide triphosphate hydrolases"/>
    <property type="match status" value="1"/>
</dbReference>
<evidence type="ECO:0000256" key="4">
    <source>
        <dbReference type="ARBA" id="ARBA00022840"/>
    </source>
</evidence>
<dbReference type="CDD" id="cd03300">
    <property type="entry name" value="ABC_PotA_N"/>
    <property type="match status" value="1"/>
</dbReference>
<keyword evidence="4 7" id="KW-0067">ATP-binding</keyword>
<comment type="catalytic activity">
    <reaction evidence="7">
        <text>ATP + H2O + polyamine-[polyamine-binding protein]Side 1 = ADP + phosphate + polyamineSide 2 + [polyamine-binding protein]Side 1.</text>
        <dbReference type="EC" id="7.6.2.11"/>
    </reaction>
</comment>
<keyword evidence="2 7" id="KW-1003">Cell membrane</keyword>
<dbReference type="EMBL" id="JAPFPW010000017">
    <property type="protein sequence ID" value="MCW7754876.1"/>
    <property type="molecule type" value="Genomic_DNA"/>
</dbReference>
<dbReference type="Pfam" id="PF08402">
    <property type="entry name" value="TOBE_2"/>
    <property type="match status" value="1"/>
</dbReference>
<dbReference type="GO" id="GO:0005524">
    <property type="term" value="F:ATP binding"/>
    <property type="evidence" value="ECO:0007669"/>
    <property type="project" value="UniProtKB-KW"/>
</dbReference>
<protein>
    <recommendedName>
        <fullName evidence="7">Spermidine/putrescine import ATP-binding protein PotA</fullName>
        <ecNumber evidence="7">7.6.2.11</ecNumber>
    </recommendedName>
</protein>
<dbReference type="Pfam" id="PF00005">
    <property type="entry name" value="ABC_tran"/>
    <property type="match status" value="1"/>
</dbReference>
<dbReference type="InterPro" id="IPR050093">
    <property type="entry name" value="ABC_SmlMolc_Importer"/>
</dbReference>
<evidence type="ECO:0000313" key="9">
    <source>
        <dbReference type="EMBL" id="MCW7754876.1"/>
    </source>
</evidence>
<comment type="similarity">
    <text evidence="7">Belongs to the ABC transporter superfamily. Spermidine/putrescine importer (TC 3.A.1.11.1) family.</text>
</comment>
<evidence type="ECO:0000256" key="3">
    <source>
        <dbReference type="ARBA" id="ARBA00022741"/>
    </source>
</evidence>
<proteinExistence type="inferred from homology"/>
<dbReference type="SUPFAM" id="SSF52540">
    <property type="entry name" value="P-loop containing nucleoside triphosphate hydrolases"/>
    <property type="match status" value="1"/>
</dbReference>
<dbReference type="PROSITE" id="PS50893">
    <property type="entry name" value="ABC_TRANSPORTER_2"/>
    <property type="match status" value="1"/>
</dbReference>
<gene>
    <name evidence="7 9" type="primary">potA</name>
    <name evidence="9" type="ORF">OOT00_12865</name>
</gene>
<dbReference type="RefSeq" id="WP_265425790.1">
    <property type="nucleotide sequence ID" value="NZ_JAPFPW010000017.1"/>
</dbReference>
<reference evidence="9 10" key="1">
    <citation type="submission" date="2022-11" db="EMBL/GenBank/DDBJ databases">
        <title>Desulfobotulus tamanensis H1 sp. nov. - anaerobic, alkaliphilic, sulphate reducing bacterium isolated from terrestrial mud volcano.</title>
        <authorList>
            <person name="Frolova A."/>
            <person name="Merkel A.Y."/>
            <person name="Slobodkin A.I."/>
        </authorList>
    </citation>
    <scope>NUCLEOTIDE SEQUENCE [LARGE SCALE GENOMIC DNA]</scope>
    <source>
        <strain evidence="9 10">H1</strain>
    </source>
</reference>
<comment type="caution">
    <text evidence="9">The sequence shown here is derived from an EMBL/GenBank/DDBJ whole genome shotgun (WGS) entry which is preliminary data.</text>
</comment>
<dbReference type="Gene3D" id="2.40.50.100">
    <property type="match status" value="1"/>
</dbReference>
<keyword evidence="3 7" id="KW-0547">Nucleotide-binding</keyword>
<evidence type="ECO:0000256" key="1">
    <source>
        <dbReference type="ARBA" id="ARBA00022448"/>
    </source>
</evidence>
<dbReference type="PANTHER" id="PTHR42781">
    <property type="entry name" value="SPERMIDINE/PUTRESCINE IMPORT ATP-BINDING PROTEIN POTA"/>
    <property type="match status" value="1"/>
</dbReference>
<dbReference type="NCBIfam" id="TIGR01187">
    <property type="entry name" value="potA"/>
    <property type="match status" value="1"/>
</dbReference>
<evidence type="ECO:0000259" key="8">
    <source>
        <dbReference type="PROSITE" id="PS50893"/>
    </source>
</evidence>
<name>A0ABT3NCH5_9BACT</name>
<dbReference type="InterPro" id="IPR013611">
    <property type="entry name" value="Transp-assoc_OB_typ2"/>
</dbReference>
<dbReference type="EC" id="7.6.2.11" evidence="7"/>
<evidence type="ECO:0000313" key="10">
    <source>
        <dbReference type="Proteomes" id="UP001209681"/>
    </source>
</evidence>
<evidence type="ECO:0000256" key="2">
    <source>
        <dbReference type="ARBA" id="ARBA00022475"/>
    </source>
</evidence>